<accession>A0A498CGS4</accession>
<feature type="region of interest" description="Disordered" evidence="1">
    <location>
        <begin position="230"/>
        <end position="250"/>
    </location>
</feature>
<dbReference type="AlphaFoldDB" id="A0A498CGS4"/>
<feature type="region of interest" description="Disordered" evidence="1">
    <location>
        <begin position="31"/>
        <end position="65"/>
    </location>
</feature>
<dbReference type="EMBL" id="RCDC01000005">
    <property type="protein sequence ID" value="RLK53466.1"/>
    <property type="molecule type" value="Genomic_DNA"/>
</dbReference>
<evidence type="ECO:0000313" key="2">
    <source>
        <dbReference type="EMBL" id="RLK53466.1"/>
    </source>
</evidence>
<evidence type="ECO:0000256" key="1">
    <source>
        <dbReference type="SAM" id="MobiDB-lite"/>
    </source>
</evidence>
<proteinExistence type="predicted"/>
<dbReference type="Proteomes" id="UP000274786">
    <property type="component" value="Unassembled WGS sequence"/>
</dbReference>
<organism evidence="2 3">
    <name type="scientific">Stenotrophomonas rhizophila</name>
    <dbReference type="NCBI Taxonomy" id="216778"/>
    <lineage>
        <taxon>Bacteria</taxon>
        <taxon>Pseudomonadati</taxon>
        <taxon>Pseudomonadota</taxon>
        <taxon>Gammaproteobacteria</taxon>
        <taxon>Lysobacterales</taxon>
        <taxon>Lysobacteraceae</taxon>
        <taxon>Stenotrophomonas</taxon>
    </lineage>
</organism>
<protein>
    <submittedName>
        <fullName evidence="2">Uncharacterized protein</fullName>
    </submittedName>
</protein>
<evidence type="ECO:0000313" key="3">
    <source>
        <dbReference type="Proteomes" id="UP000274786"/>
    </source>
</evidence>
<gene>
    <name evidence="2" type="ORF">BCL79_2774</name>
</gene>
<comment type="caution">
    <text evidence="2">The sequence shown here is derived from an EMBL/GenBank/DDBJ whole genome shotgun (WGS) entry which is preliminary data.</text>
</comment>
<sequence length="250" mass="26762">MLKKQVWIAVAVLVAAMLGAASVWLSMSGAQAPGGAGQASKPIGQVASPSVDAAATPSAKPPHPFPDLRRSREGLEIAQDPFSSGHPEERRWLDQHGFPNGAQWTRYQRASDAELDQAARAGDTVAATMRDALRLGADPTAESRLLAAGAEGDLFALSLLSSWKAGAHAAGIPEAYAISRVAEMRGDLTTALHREMMLGGRLTSEQRLLAEAEALHLNLHLNALYRQKHGVDPPPVEMRPYQVDPDDTQR</sequence>
<reference evidence="2 3" key="1">
    <citation type="submission" date="2018-10" db="EMBL/GenBank/DDBJ databases">
        <title>Comparative analysis of microorganisms from saline springs in Andes Mountain Range, Colombia.</title>
        <authorList>
            <person name="Rubin E."/>
        </authorList>
    </citation>
    <scope>NUCLEOTIDE SEQUENCE [LARGE SCALE GENOMIC DNA]</scope>
    <source>
        <strain evidence="2 3">USBA GBX 843</strain>
    </source>
</reference>
<name>A0A498CGS4_9GAMM</name>